<dbReference type="EMBL" id="LN899825">
    <property type="protein sequence ID" value="CUV32383.1"/>
    <property type="molecule type" value="Genomic_DNA"/>
</dbReference>
<gene>
    <name evidence="5" type="ORF">RD1301_v1_3880002</name>
    <name evidence="2" type="ORF">RUN1744_v1_570027</name>
    <name evidence="3" type="ORF">TD1301_v1_40002</name>
    <name evidence="4" type="ORF">TF3108_v1_190026</name>
</gene>
<evidence type="ECO:0000313" key="3">
    <source>
        <dbReference type="EMBL" id="CUV32383.1"/>
    </source>
</evidence>
<protein>
    <recommendedName>
        <fullName evidence="1">AbiTii domain-containing protein</fullName>
    </recommendedName>
</protein>
<sequence>MSAIVPELVNMATDPAVSTGDLLRKALVVARRLAIPELIEWIGGELNGYRDGTVPDYRRVRGQLMAENPMHGPIPFFAPPEMAEWLTDYSIRQSIPELIQLAQSTTGVFSHFPSEAEHTLMKMMRESSGVMMRPVLKFSTVQVLGVIEAVRNRVLEWALDLEAKGVIGDGMTFSQEEKQLVQQQHYHFSNVAGSQIQIGSNGAIQNQTQAADMEALKALIEALRGALDRGGVPRESDDELRADLATLQAQAASPKPKWQIIKATASSVRAVLENAAGSIVAAKVLPYLAPFLHG</sequence>
<dbReference type="AlphaFoldDB" id="A0A0S4VWD3"/>
<evidence type="ECO:0000313" key="4">
    <source>
        <dbReference type="EMBL" id="CUV38863.1"/>
    </source>
</evidence>
<dbReference type="EMBL" id="LN899823">
    <property type="protein sequence ID" value="CUV24077.1"/>
    <property type="molecule type" value="Genomic_DNA"/>
</dbReference>
<dbReference type="Pfam" id="PF18864">
    <property type="entry name" value="AbiTii"/>
    <property type="match status" value="1"/>
</dbReference>
<accession>A0A0S4VWD3</accession>
<evidence type="ECO:0000313" key="2">
    <source>
        <dbReference type="EMBL" id="CUV24077.1"/>
    </source>
</evidence>
<reference evidence="4" key="1">
    <citation type="submission" date="2015-10" db="EMBL/GenBank/DDBJ databases">
        <authorList>
            <person name="Gilbert D.G."/>
        </authorList>
    </citation>
    <scope>NUCLEOTIDE SEQUENCE</scope>
    <source>
        <strain evidence="4">Phyl III-seqv23</strain>
    </source>
</reference>
<dbReference type="EMBL" id="LN899822">
    <property type="protein sequence ID" value="CUV63768.1"/>
    <property type="molecule type" value="Genomic_DNA"/>
</dbReference>
<evidence type="ECO:0000313" key="5">
    <source>
        <dbReference type="EMBL" id="CUV63768.1"/>
    </source>
</evidence>
<dbReference type="EMBL" id="LN899826">
    <property type="protein sequence ID" value="CUV38863.1"/>
    <property type="molecule type" value="Genomic_DNA"/>
</dbReference>
<organism evidence="4">
    <name type="scientific">Ralstonia solanacearum</name>
    <name type="common">Pseudomonas solanacearum</name>
    <dbReference type="NCBI Taxonomy" id="305"/>
    <lineage>
        <taxon>Bacteria</taxon>
        <taxon>Pseudomonadati</taxon>
        <taxon>Pseudomonadota</taxon>
        <taxon>Betaproteobacteria</taxon>
        <taxon>Burkholderiales</taxon>
        <taxon>Burkholderiaceae</taxon>
        <taxon>Ralstonia</taxon>
        <taxon>Ralstonia solanacearum species complex</taxon>
    </lineage>
</organism>
<evidence type="ECO:0000259" key="1">
    <source>
        <dbReference type="Pfam" id="PF18864"/>
    </source>
</evidence>
<name>A0A0S4VWD3_RALSL</name>
<proteinExistence type="predicted"/>
<dbReference type="InterPro" id="IPR041304">
    <property type="entry name" value="AbiTii"/>
</dbReference>
<feature type="domain" description="AbiTii" evidence="1">
    <location>
        <begin position="4"/>
        <end position="185"/>
    </location>
</feature>